<comment type="caution">
    <text evidence="2">The sequence shown here is derived from an EMBL/GenBank/DDBJ whole genome shotgun (WGS) entry which is preliminary data.</text>
</comment>
<feature type="region of interest" description="Disordered" evidence="1">
    <location>
        <begin position="46"/>
        <end position="85"/>
    </location>
</feature>
<dbReference type="Proteomes" id="UP000324091">
    <property type="component" value="Chromosome 21"/>
</dbReference>
<reference evidence="2 3" key="1">
    <citation type="submission" date="2019-04" db="EMBL/GenBank/DDBJ databases">
        <title>Chromosome genome assembly for Takifugu flavidus.</title>
        <authorList>
            <person name="Xiao S."/>
        </authorList>
    </citation>
    <scope>NUCLEOTIDE SEQUENCE [LARGE SCALE GENOMIC DNA]</scope>
    <source>
        <strain evidence="2">HTHZ2018</strain>
        <tissue evidence="2">Muscle</tissue>
    </source>
</reference>
<name>A0A5C6NEF0_9TELE</name>
<feature type="compositionally biased region" description="Basic and acidic residues" evidence="1">
    <location>
        <begin position="1"/>
        <end position="14"/>
    </location>
</feature>
<accession>A0A5C6NEF0</accession>
<keyword evidence="3" id="KW-1185">Reference proteome</keyword>
<evidence type="ECO:0000313" key="3">
    <source>
        <dbReference type="Proteomes" id="UP000324091"/>
    </source>
</evidence>
<protein>
    <submittedName>
        <fullName evidence="2">Uncharacterized protein</fullName>
    </submittedName>
</protein>
<evidence type="ECO:0000256" key="1">
    <source>
        <dbReference type="SAM" id="MobiDB-lite"/>
    </source>
</evidence>
<proteinExistence type="predicted"/>
<dbReference type="AlphaFoldDB" id="A0A5C6NEF0"/>
<feature type="region of interest" description="Disordered" evidence="1">
    <location>
        <begin position="1"/>
        <end position="31"/>
    </location>
</feature>
<dbReference type="EMBL" id="RHFK02000014">
    <property type="protein sequence ID" value="TWW65486.1"/>
    <property type="molecule type" value="Genomic_DNA"/>
</dbReference>
<gene>
    <name evidence="2" type="ORF">D4764_21G0003860</name>
</gene>
<sequence length="125" mass="13335">DAIANEAKRQRPDKGGSAVSKYPDYRREPPKAGVLRIARRVTRITGPLFWGPGRDPGRGAGGAGKAARTSADGKHQGRISVQNLPQAGSVPVAPALTFDLFTAETAACYKGEVGRSAWDPHIHHR</sequence>
<organism evidence="2 3">
    <name type="scientific">Takifugu flavidus</name>
    <name type="common">sansaifugu</name>
    <dbReference type="NCBI Taxonomy" id="433684"/>
    <lineage>
        <taxon>Eukaryota</taxon>
        <taxon>Metazoa</taxon>
        <taxon>Chordata</taxon>
        <taxon>Craniata</taxon>
        <taxon>Vertebrata</taxon>
        <taxon>Euteleostomi</taxon>
        <taxon>Actinopterygii</taxon>
        <taxon>Neopterygii</taxon>
        <taxon>Teleostei</taxon>
        <taxon>Neoteleostei</taxon>
        <taxon>Acanthomorphata</taxon>
        <taxon>Eupercaria</taxon>
        <taxon>Tetraodontiformes</taxon>
        <taxon>Tetradontoidea</taxon>
        <taxon>Tetraodontidae</taxon>
        <taxon>Takifugu</taxon>
    </lineage>
</organism>
<evidence type="ECO:0000313" key="2">
    <source>
        <dbReference type="EMBL" id="TWW65486.1"/>
    </source>
</evidence>
<feature type="non-terminal residue" evidence="2">
    <location>
        <position position="125"/>
    </location>
</feature>
<feature type="non-terminal residue" evidence="2">
    <location>
        <position position="1"/>
    </location>
</feature>